<dbReference type="PANTHER" id="PTHR10605:SF56">
    <property type="entry name" value="BIFUNCTIONAL HEPARAN SULFATE N-DEACETYLASE_N-SULFOTRANSFERASE"/>
    <property type="match status" value="1"/>
</dbReference>
<dbReference type="InterPro" id="IPR027417">
    <property type="entry name" value="P-loop_NTPase"/>
</dbReference>
<dbReference type="AlphaFoldDB" id="A0A3M0MGP0"/>
<dbReference type="Gene3D" id="3.40.50.300">
    <property type="entry name" value="P-loop containing nucleotide triphosphate hydrolases"/>
    <property type="match status" value="1"/>
</dbReference>
<name>A0A3M0MGP0_9RHOB</name>
<organism evidence="2 3">
    <name type="scientific">Paracoccus alkanivorans</name>
    <dbReference type="NCBI Taxonomy" id="2116655"/>
    <lineage>
        <taxon>Bacteria</taxon>
        <taxon>Pseudomonadati</taxon>
        <taxon>Pseudomonadota</taxon>
        <taxon>Alphaproteobacteria</taxon>
        <taxon>Rhodobacterales</taxon>
        <taxon>Paracoccaceae</taxon>
        <taxon>Paracoccus</taxon>
    </lineage>
</organism>
<dbReference type="RefSeq" id="WP_122112587.1">
    <property type="nucleotide sequence ID" value="NZ_QOKZ01000004.1"/>
</dbReference>
<accession>A0A3M0MGP0</accession>
<dbReference type="EMBL" id="QOKZ01000004">
    <property type="protein sequence ID" value="RMC34810.1"/>
    <property type="molecule type" value="Genomic_DNA"/>
</dbReference>
<gene>
    <name evidence="2" type="ORF">C9E81_11985</name>
</gene>
<reference evidence="2 3" key="1">
    <citation type="submission" date="2018-07" db="EMBL/GenBank/DDBJ databases">
        <authorList>
            <person name="Zhang Y."/>
            <person name="Wang L."/>
            <person name="Ma S."/>
        </authorList>
    </citation>
    <scope>NUCLEOTIDE SEQUENCE [LARGE SCALE GENOMIC DNA]</scope>
    <source>
        <strain evidence="2 3">4-2</strain>
    </source>
</reference>
<proteinExistence type="predicted"/>
<protein>
    <submittedName>
        <fullName evidence="2">Sulfotransferase</fullName>
    </submittedName>
</protein>
<dbReference type="Pfam" id="PF13469">
    <property type="entry name" value="Sulfotransfer_3"/>
    <property type="match status" value="1"/>
</dbReference>
<dbReference type="PANTHER" id="PTHR10605">
    <property type="entry name" value="HEPARAN SULFATE SULFOTRANSFERASE"/>
    <property type="match status" value="1"/>
</dbReference>
<comment type="caution">
    <text evidence="2">The sequence shown here is derived from an EMBL/GenBank/DDBJ whole genome shotgun (WGS) entry which is preliminary data.</text>
</comment>
<evidence type="ECO:0000256" key="1">
    <source>
        <dbReference type="ARBA" id="ARBA00022679"/>
    </source>
</evidence>
<evidence type="ECO:0000313" key="3">
    <source>
        <dbReference type="Proteomes" id="UP000273516"/>
    </source>
</evidence>
<dbReference type="GO" id="GO:0008146">
    <property type="term" value="F:sulfotransferase activity"/>
    <property type="evidence" value="ECO:0007669"/>
    <property type="project" value="InterPro"/>
</dbReference>
<keyword evidence="3" id="KW-1185">Reference proteome</keyword>
<dbReference type="OrthoDB" id="981508at2"/>
<keyword evidence="1 2" id="KW-0808">Transferase</keyword>
<dbReference type="SUPFAM" id="SSF52540">
    <property type="entry name" value="P-loop containing nucleoside triphosphate hydrolases"/>
    <property type="match status" value="1"/>
</dbReference>
<sequence length="288" mass="33589">MITISPAFNPDGKPRKPGALCIGAQKAGTSWLAQMLGQHPQIWIPPFKEVQFFNHRHIPEHRRWIRWHYRNKPKEIRDRHIKREVPMPPELDAYLDGLTTGQMFNRQWYKRVFAPTPRGAVPMDLTPEYSTLPEEGVEFVARFLGNVKVLYLIRHPVDRAISQLRMNLRREKRNPKTVQDWLKEIESPVLYSRGDYAAYLPRWRKHFPDMMVVPFGWIARCPGELMDAVEEYLDIGPYPYGNLRQKVFASPSGLEPPAEAVEALAERMAPQIDFLKAEFGTDFIDEIR</sequence>
<dbReference type="Proteomes" id="UP000273516">
    <property type="component" value="Unassembled WGS sequence"/>
</dbReference>
<evidence type="ECO:0000313" key="2">
    <source>
        <dbReference type="EMBL" id="RMC34810.1"/>
    </source>
</evidence>
<dbReference type="InterPro" id="IPR037359">
    <property type="entry name" value="NST/OST"/>
</dbReference>